<reference evidence="15 16" key="1">
    <citation type="submission" date="2018-07" db="EMBL/GenBank/DDBJ databases">
        <title>Freshwater and sediment microbial communities from various areas in North America, analyzing microbe dynamics in response to fracking.</title>
        <authorList>
            <person name="Lamendella R."/>
        </authorList>
    </citation>
    <scope>NUCLEOTIDE SEQUENCE [LARGE SCALE GENOMIC DNA]</scope>
    <source>
        <strain evidence="15 16">160A</strain>
    </source>
</reference>
<feature type="domain" description="PAS" evidence="13">
    <location>
        <begin position="164"/>
        <end position="219"/>
    </location>
</feature>
<evidence type="ECO:0000259" key="12">
    <source>
        <dbReference type="PROSITE" id="PS50109"/>
    </source>
</evidence>
<dbReference type="InterPro" id="IPR036890">
    <property type="entry name" value="HATPase_C_sf"/>
</dbReference>
<evidence type="ECO:0000256" key="10">
    <source>
        <dbReference type="ARBA" id="ARBA00023012"/>
    </source>
</evidence>
<dbReference type="InterPro" id="IPR004358">
    <property type="entry name" value="Sig_transdc_His_kin-like_C"/>
</dbReference>
<evidence type="ECO:0000256" key="4">
    <source>
        <dbReference type="ARBA" id="ARBA00022475"/>
    </source>
</evidence>
<dbReference type="SMART" id="SM00091">
    <property type="entry name" value="PAS"/>
    <property type="match status" value="2"/>
</dbReference>
<dbReference type="Pfam" id="PF13426">
    <property type="entry name" value="PAS_9"/>
    <property type="match status" value="2"/>
</dbReference>
<dbReference type="Gene3D" id="3.30.565.10">
    <property type="entry name" value="Histidine kinase-like ATPase, C-terminal domain"/>
    <property type="match status" value="1"/>
</dbReference>
<gene>
    <name evidence="15" type="ORF">DFO77_1138</name>
</gene>
<evidence type="ECO:0000256" key="8">
    <source>
        <dbReference type="ARBA" id="ARBA00022777"/>
    </source>
</evidence>
<dbReference type="InterPro" id="IPR003594">
    <property type="entry name" value="HATPase_dom"/>
</dbReference>
<dbReference type="InterPro" id="IPR035965">
    <property type="entry name" value="PAS-like_dom_sf"/>
</dbReference>
<dbReference type="Pfam" id="PF00512">
    <property type="entry name" value="HisKA"/>
    <property type="match status" value="1"/>
</dbReference>
<comment type="subcellular location">
    <subcellularLocation>
        <location evidence="2">Cell membrane</location>
    </subcellularLocation>
</comment>
<feature type="domain" description="PAC" evidence="14">
    <location>
        <begin position="235"/>
        <end position="286"/>
    </location>
</feature>
<organism evidence="15 16">
    <name type="scientific">Marinilabilia salmonicolor</name>
    <dbReference type="NCBI Taxonomy" id="989"/>
    <lineage>
        <taxon>Bacteria</taxon>
        <taxon>Pseudomonadati</taxon>
        <taxon>Bacteroidota</taxon>
        <taxon>Bacteroidia</taxon>
        <taxon>Marinilabiliales</taxon>
        <taxon>Marinilabiliaceae</taxon>
        <taxon>Marinilabilia</taxon>
    </lineage>
</organism>
<dbReference type="SUPFAM" id="SSF47384">
    <property type="entry name" value="Homodimeric domain of signal transducing histidine kinase"/>
    <property type="match status" value="1"/>
</dbReference>
<evidence type="ECO:0000256" key="5">
    <source>
        <dbReference type="ARBA" id="ARBA00022553"/>
    </source>
</evidence>
<dbReference type="InterPro" id="IPR000700">
    <property type="entry name" value="PAS-assoc_C"/>
</dbReference>
<keyword evidence="8" id="KW-0418">Kinase</keyword>
<keyword evidence="11" id="KW-0472">Membrane</keyword>
<dbReference type="CDD" id="cd00082">
    <property type="entry name" value="HisKA"/>
    <property type="match status" value="1"/>
</dbReference>
<dbReference type="SMART" id="SM00387">
    <property type="entry name" value="HATPase_c"/>
    <property type="match status" value="1"/>
</dbReference>
<dbReference type="Proteomes" id="UP000252733">
    <property type="component" value="Unassembled WGS sequence"/>
</dbReference>
<name>A0A368UXE2_9BACT</name>
<dbReference type="InterPro" id="IPR050736">
    <property type="entry name" value="Sensor_HK_Regulatory"/>
</dbReference>
<dbReference type="InterPro" id="IPR036097">
    <property type="entry name" value="HisK_dim/P_sf"/>
</dbReference>
<proteinExistence type="predicted"/>
<dbReference type="PROSITE" id="PS50112">
    <property type="entry name" value="PAS"/>
    <property type="match status" value="2"/>
</dbReference>
<evidence type="ECO:0000313" key="16">
    <source>
        <dbReference type="Proteomes" id="UP000252733"/>
    </source>
</evidence>
<evidence type="ECO:0000256" key="7">
    <source>
        <dbReference type="ARBA" id="ARBA00022741"/>
    </source>
</evidence>
<protein>
    <recommendedName>
        <fullName evidence="3">histidine kinase</fullName>
        <ecNumber evidence="3">2.7.13.3</ecNumber>
    </recommendedName>
</protein>
<dbReference type="InterPro" id="IPR001610">
    <property type="entry name" value="PAC"/>
</dbReference>
<dbReference type="EC" id="2.7.13.3" evidence="3"/>
<sequence>MGYTGFSVSLMSLVNALVQLESGDEIVDGLLNGLEDLVGKKNCWSCSLVTLEEMNFHQSDQENGRAGGENNIGRLNKGSNLTNYYFNFQDGNFIHLGVSTALSDKKKCLIQLSVDTISSVLAMKQKVESPNDIDYASEKSNETVQQLQKEIKRRKRYETRLEESEKRNVMILDNSMDAILLTSPSGEIFSANNSACHLFGMTEAEIISRGRSGLVDPGDPRLAEMLERRDKKGNVKGELFFLRKDGSRFEGDLSSSVFLNEHGEPRSSMIIRDVTHQKKIESQLLLLGHSVEQSPLSIVITDLQGEIKYVNKAFTKITGFEKEEALGQTMSIVDSGLQCPHFLDESWQSVLDGNEWTGELKNKRKTGELYWEYIKISPVRQASGEITHVVSIREDITEKKKMIDDLIIAKEKAEESDRLKTAFLANVSHEIRTPMNGILGFMELLKMPGLGDEEKDSYIDMVNSSGDRLLKTINDLIEISKIESGQVCAEYSQVDIREIMNYALRFFTPQAQDKKLGLRISEMPEPPKNMVFTDRTKVEAALSNLIFNAIKFTNCGEVIFGSYMDAENMVFYVKDTGVGIAPDQMDAVFDRFVQADLNMTKPYQGTGLGLSIIRGYITHLKGKIWVESEVGKGSVFYFSIPCRSPQSGMK</sequence>
<dbReference type="FunFam" id="3.30.565.10:FF:000023">
    <property type="entry name" value="PAS domain-containing sensor histidine kinase"/>
    <property type="match status" value="1"/>
</dbReference>
<dbReference type="PANTHER" id="PTHR43711">
    <property type="entry name" value="TWO-COMPONENT HISTIDINE KINASE"/>
    <property type="match status" value="1"/>
</dbReference>
<dbReference type="EMBL" id="QPIZ01000013">
    <property type="protein sequence ID" value="RCW33243.1"/>
    <property type="molecule type" value="Genomic_DNA"/>
</dbReference>
<comment type="catalytic activity">
    <reaction evidence="1">
        <text>ATP + protein L-histidine = ADP + protein N-phospho-L-histidine.</text>
        <dbReference type="EC" id="2.7.13.3"/>
    </reaction>
</comment>
<evidence type="ECO:0000256" key="1">
    <source>
        <dbReference type="ARBA" id="ARBA00000085"/>
    </source>
</evidence>
<dbReference type="Gene3D" id="3.30.450.20">
    <property type="entry name" value="PAS domain"/>
    <property type="match status" value="2"/>
</dbReference>
<keyword evidence="5" id="KW-0597">Phosphoprotein</keyword>
<feature type="domain" description="Histidine kinase" evidence="12">
    <location>
        <begin position="426"/>
        <end position="644"/>
    </location>
</feature>
<dbReference type="InterPro" id="IPR003661">
    <property type="entry name" value="HisK_dim/P_dom"/>
</dbReference>
<evidence type="ECO:0000256" key="6">
    <source>
        <dbReference type="ARBA" id="ARBA00022679"/>
    </source>
</evidence>
<keyword evidence="10" id="KW-0902">Two-component regulatory system</keyword>
<keyword evidence="6" id="KW-0808">Transferase</keyword>
<evidence type="ECO:0000259" key="14">
    <source>
        <dbReference type="PROSITE" id="PS50113"/>
    </source>
</evidence>
<keyword evidence="7" id="KW-0547">Nucleotide-binding</keyword>
<comment type="caution">
    <text evidence="15">The sequence shown here is derived from an EMBL/GenBank/DDBJ whole genome shotgun (WGS) entry which is preliminary data.</text>
</comment>
<dbReference type="PROSITE" id="PS50113">
    <property type="entry name" value="PAC"/>
    <property type="match status" value="2"/>
</dbReference>
<dbReference type="GO" id="GO:0000155">
    <property type="term" value="F:phosphorelay sensor kinase activity"/>
    <property type="evidence" value="ECO:0007669"/>
    <property type="project" value="InterPro"/>
</dbReference>
<dbReference type="Gene3D" id="1.10.287.130">
    <property type="match status" value="1"/>
</dbReference>
<dbReference type="InterPro" id="IPR005467">
    <property type="entry name" value="His_kinase_dom"/>
</dbReference>
<evidence type="ECO:0000256" key="3">
    <source>
        <dbReference type="ARBA" id="ARBA00012438"/>
    </source>
</evidence>
<dbReference type="SMART" id="SM00086">
    <property type="entry name" value="PAC"/>
    <property type="match status" value="2"/>
</dbReference>
<feature type="domain" description="PAS" evidence="13">
    <location>
        <begin position="291"/>
        <end position="334"/>
    </location>
</feature>
<dbReference type="SUPFAM" id="SSF55785">
    <property type="entry name" value="PYP-like sensor domain (PAS domain)"/>
    <property type="match status" value="2"/>
</dbReference>
<dbReference type="InterPro" id="IPR000014">
    <property type="entry name" value="PAS"/>
</dbReference>
<keyword evidence="4" id="KW-1003">Cell membrane</keyword>
<evidence type="ECO:0000256" key="2">
    <source>
        <dbReference type="ARBA" id="ARBA00004236"/>
    </source>
</evidence>
<dbReference type="RefSeq" id="WP_114437149.1">
    <property type="nucleotide sequence ID" value="NZ_QPIZ01000013.1"/>
</dbReference>
<evidence type="ECO:0000259" key="13">
    <source>
        <dbReference type="PROSITE" id="PS50112"/>
    </source>
</evidence>
<dbReference type="CDD" id="cd00130">
    <property type="entry name" value="PAS"/>
    <property type="match status" value="2"/>
</dbReference>
<dbReference type="SUPFAM" id="SSF55874">
    <property type="entry name" value="ATPase domain of HSP90 chaperone/DNA topoisomerase II/histidine kinase"/>
    <property type="match status" value="1"/>
</dbReference>
<dbReference type="PANTHER" id="PTHR43711:SF1">
    <property type="entry name" value="HISTIDINE KINASE 1"/>
    <property type="match status" value="1"/>
</dbReference>
<dbReference type="AlphaFoldDB" id="A0A368UXE2"/>
<evidence type="ECO:0000256" key="11">
    <source>
        <dbReference type="ARBA" id="ARBA00023136"/>
    </source>
</evidence>
<dbReference type="SMART" id="SM00388">
    <property type="entry name" value="HisKA"/>
    <property type="match status" value="1"/>
</dbReference>
<dbReference type="Pfam" id="PF02518">
    <property type="entry name" value="HATPase_c"/>
    <property type="match status" value="1"/>
</dbReference>
<dbReference type="PRINTS" id="PR00344">
    <property type="entry name" value="BCTRLSENSOR"/>
</dbReference>
<dbReference type="GO" id="GO:0005886">
    <property type="term" value="C:plasma membrane"/>
    <property type="evidence" value="ECO:0007669"/>
    <property type="project" value="UniProtKB-SubCell"/>
</dbReference>
<keyword evidence="9" id="KW-0067">ATP-binding</keyword>
<evidence type="ECO:0000313" key="15">
    <source>
        <dbReference type="EMBL" id="RCW33243.1"/>
    </source>
</evidence>
<feature type="domain" description="PAC" evidence="14">
    <location>
        <begin position="356"/>
        <end position="408"/>
    </location>
</feature>
<dbReference type="NCBIfam" id="TIGR00229">
    <property type="entry name" value="sensory_box"/>
    <property type="match status" value="2"/>
</dbReference>
<keyword evidence="16" id="KW-1185">Reference proteome</keyword>
<dbReference type="PROSITE" id="PS50109">
    <property type="entry name" value="HIS_KIN"/>
    <property type="match status" value="1"/>
</dbReference>
<evidence type="ECO:0000256" key="9">
    <source>
        <dbReference type="ARBA" id="ARBA00022840"/>
    </source>
</evidence>
<accession>A0A368UXE2</accession>
<dbReference type="GO" id="GO:0005524">
    <property type="term" value="F:ATP binding"/>
    <property type="evidence" value="ECO:0007669"/>
    <property type="project" value="UniProtKB-KW"/>
</dbReference>